<dbReference type="GeneID" id="17293837"/>
<dbReference type="EnsemblProtists" id="EKX37096">
    <property type="protein sequence ID" value="EKX37096"/>
    <property type="gene ID" value="GUITHDRAFT_116674"/>
</dbReference>
<feature type="region of interest" description="Disordered" evidence="2">
    <location>
        <begin position="275"/>
        <end position="295"/>
    </location>
</feature>
<dbReference type="Proteomes" id="UP000011087">
    <property type="component" value="Unassembled WGS sequence"/>
</dbReference>
<dbReference type="HOGENOM" id="CLU_377896_0_0_1"/>
<dbReference type="PaxDb" id="55529-EKX37096"/>
<reference evidence="5" key="2">
    <citation type="submission" date="2012-11" db="EMBL/GenBank/DDBJ databases">
        <authorList>
            <person name="Kuo A."/>
            <person name="Curtis B.A."/>
            <person name="Tanifuji G."/>
            <person name="Burki F."/>
            <person name="Gruber A."/>
            <person name="Irimia M."/>
            <person name="Maruyama S."/>
            <person name="Arias M.C."/>
            <person name="Ball S.G."/>
            <person name="Gile G.H."/>
            <person name="Hirakawa Y."/>
            <person name="Hopkins J.F."/>
            <person name="Rensing S.A."/>
            <person name="Schmutz J."/>
            <person name="Symeonidi A."/>
            <person name="Elias M."/>
            <person name="Eveleigh R.J."/>
            <person name="Herman E.K."/>
            <person name="Klute M.J."/>
            <person name="Nakayama T."/>
            <person name="Obornik M."/>
            <person name="Reyes-Prieto A."/>
            <person name="Armbrust E.V."/>
            <person name="Aves S.J."/>
            <person name="Beiko R.G."/>
            <person name="Coutinho P."/>
            <person name="Dacks J.B."/>
            <person name="Durnford D.G."/>
            <person name="Fast N.M."/>
            <person name="Green B.R."/>
            <person name="Grisdale C."/>
            <person name="Hempe F."/>
            <person name="Henrissat B."/>
            <person name="Hoppner M.P."/>
            <person name="Ishida K.-I."/>
            <person name="Kim E."/>
            <person name="Koreny L."/>
            <person name="Kroth P.G."/>
            <person name="Liu Y."/>
            <person name="Malik S.-B."/>
            <person name="Maier U.G."/>
            <person name="McRose D."/>
            <person name="Mock T."/>
            <person name="Neilson J.A."/>
            <person name="Onodera N.T."/>
            <person name="Poole A.M."/>
            <person name="Pritham E.J."/>
            <person name="Richards T.A."/>
            <person name="Rocap G."/>
            <person name="Roy S.W."/>
            <person name="Sarai C."/>
            <person name="Schaack S."/>
            <person name="Shirato S."/>
            <person name="Slamovits C.H."/>
            <person name="Spencer D.F."/>
            <person name="Suzuki S."/>
            <person name="Worden A.Z."/>
            <person name="Zauner S."/>
            <person name="Barry K."/>
            <person name="Bell C."/>
            <person name="Bharti A.K."/>
            <person name="Crow J.A."/>
            <person name="Grimwood J."/>
            <person name="Kramer R."/>
            <person name="Lindquist E."/>
            <person name="Lucas S."/>
            <person name="Salamov A."/>
            <person name="McFadden G.I."/>
            <person name="Lane C.E."/>
            <person name="Keeling P.J."/>
            <person name="Gray M.W."/>
            <person name="Grigoriev I.V."/>
            <person name="Archibald J.M."/>
        </authorList>
    </citation>
    <scope>NUCLEOTIDE SEQUENCE</scope>
    <source>
        <strain evidence="5">CCMP2712</strain>
    </source>
</reference>
<feature type="coiled-coil region" evidence="1">
    <location>
        <begin position="117"/>
        <end position="175"/>
    </location>
</feature>
<proteinExistence type="predicted"/>
<dbReference type="AlphaFoldDB" id="L1ILH1"/>
<dbReference type="EMBL" id="JH993063">
    <property type="protein sequence ID" value="EKX37096.1"/>
    <property type="molecule type" value="Genomic_DNA"/>
</dbReference>
<evidence type="ECO:0000256" key="1">
    <source>
        <dbReference type="SAM" id="Coils"/>
    </source>
</evidence>
<evidence type="ECO:0000313" key="4">
    <source>
        <dbReference type="EnsemblProtists" id="EKX37096"/>
    </source>
</evidence>
<name>L1ILH1_GUITC</name>
<accession>L1ILH1</accession>
<dbReference type="STRING" id="905079.L1ILH1"/>
<protein>
    <submittedName>
        <fullName evidence="3 4">Uncharacterized protein</fullName>
    </submittedName>
</protein>
<dbReference type="OMA" id="WILTHME"/>
<feature type="region of interest" description="Disordered" evidence="2">
    <location>
        <begin position="680"/>
        <end position="703"/>
    </location>
</feature>
<keyword evidence="5" id="KW-1185">Reference proteome</keyword>
<evidence type="ECO:0000313" key="3">
    <source>
        <dbReference type="EMBL" id="EKX37096.1"/>
    </source>
</evidence>
<keyword evidence="1" id="KW-0175">Coiled coil</keyword>
<sequence length="734" mass="85464">MFVRSVSEGISSQVVQKCILRSYEEEHRLVQENARLACEVEGLKANVRSEEVWRCQIKDIRERMALYTEVMDGKCDALEEGTQRLGCQLRSISDCLSEFMSHFSWMQLENYQLKQAAETSQLKVASLEARAVEAEDQLRQAMMQQEERRLSNIDVEALERQVEEKDANIARLLHACDTKDAQLAWIEAARVAGAQEREALARAVKELEHHQLAHSRLEEKRRELEERETRLNTQVAALSEENSRLRDEVADMQHEKLKEERRGAEVREKLIRSEQHLQDKEKQAEEAMSGWEEGRRRQVELQIQGEKREEELQRLAADLDEQKRRTRELESLLSTYEKKEKTLEERCQVSLRLLSDLTDKLKKTVREKAELEEAQGSLEERVAEESSSLFEQLRRREGEIRRITDQLLDLQVKLQRAQEGYDKLSVVCKLNDQKLLEKEEAMVALALKAEHALLASAKSESLAAAELASRRSVSQQVARLSMALEEATEAKEARQREAEEERERSRFLLHQLTESDLVRQAYQQEKLRREAADTETRACRNELTRLQEKVDALIADNHMMEATKKDLAGAKSKIDEVEKNNKEMSEALRKTRERLEATEKKMKEVKDMKQRREEEVTRLRHQLLTFQEADKNRKEEVQEQSNKVQELAKATEEMKLRLKASETALTKAKGENSALMKELEDIGRRKKETQSKLEAEQARRRKEMSAMEIEMHKTQLRLEHSLLRSKIKSSKSMT</sequence>
<evidence type="ECO:0000313" key="5">
    <source>
        <dbReference type="Proteomes" id="UP000011087"/>
    </source>
</evidence>
<feature type="coiled-coil region" evidence="1">
    <location>
        <begin position="470"/>
        <end position="504"/>
    </location>
</feature>
<reference evidence="4" key="3">
    <citation type="submission" date="2016-03" db="UniProtKB">
        <authorList>
            <consortium name="EnsemblProtists"/>
        </authorList>
    </citation>
    <scope>IDENTIFICATION</scope>
</reference>
<organism evidence="3">
    <name type="scientific">Guillardia theta (strain CCMP2712)</name>
    <name type="common">Cryptophyte</name>
    <dbReference type="NCBI Taxonomy" id="905079"/>
    <lineage>
        <taxon>Eukaryota</taxon>
        <taxon>Cryptophyceae</taxon>
        <taxon>Pyrenomonadales</taxon>
        <taxon>Geminigeraceae</taxon>
        <taxon>Guillardia</taxon>
    </lineage>
</organism>
<dbReference type="KEGG" id="gtt:GUITHDRAFT_116674"/>
<dbReference type="RefSeq" id="XP_005824076.1">
    <property type="nucleotide sequence ID" value="XM_005824019.1"/>
</dbReference>
<reference evidence="3 5" key="1">
    <citation type="journal article" date="2012" name="Nature">
        <title>Algal genomes reveal evolutionary mosaicism and the fate of nucleomorphs.</title>
        <authorList>
            <consortium name="DOE Joint Genome Institute"/>
            <person name="Curtis B.A."/>
            <person name="Tanifuji G."/>
            <person name="Burki F."/>
            <person name="Gruber A."/>
            <person name="Irimia M."/>
            <person name="Maruyama S."/>
            <person name="Arias M.C."/>
            <person name="Ball S.G."/>
            <person name="Gile G.H."/>
            <person name="Hirakawa Y."/>
            <person name="Hopkins J.F."/>
            <person name="Kuo A."/>
            <person name="Rensing S.A."/>
            <person name="Schmutz J."/>
            <person name="Symeonidi A."/>
            <person name="Elias M."/>
            <person name="Eveleigh R.J."/>
            <person name="Herman E.K."/>
            <person name="Klute M.J."/>
            <person name="Nakayama T."/>
            <person name="Obornik M."/>
            <person name="Reyes-Prieto A."/>
            <person name="Armbrust E.V."/>
            <person name="Aves S.J."/>
            <person name="Beiko R.G."/>
            <person name="Coutinho P."/>
            <person name="Dacks J.B."/>
            <person name="Durnford D.G."/>
            <person name="Fast N.M."/>
            <person name="Green B.R."/>
            <person name="Grisdale C.J."/>
            <person name="Hempel F."/>
            <person name="Henrissat B."/>
            <person name="Hoppner M.P."/>
            <person name="Ishida K."/>
            <person name="Kim E."/>
            <person name="Koreny L."/>
            <person name="Kroth P.G."/>
            <person name="Liu Y."/>
            <person name="Malik S.B."/>
            <person name="Maier U.G."/>
            <person name="McRose D."/>
            <person name="Mock T."/>
            <person name="Neilson J.A."/>
            <person name="Onodera N.T."/>
            <person name="Poole A.M."/>
            <person name="Pritham E.J."/>
            <person name="Richards T.A."/>
            <person name="Rocap G."/>
            <person name="Roy S.W."/>
            <person name="Sarai C."/>
            <person name="Schaack S."/>
            <person name="Shirato S."/>
            <person name="Slamovits C.H."/>
            <person name="Spencer D.F."/>
            <person name="Suzuki S."/>
            <person name="Worden A.Z."/>
            <person name="Zauner S."/>
            <person name="Barry K."/>
            <person name="Bell C."/>
            <person name="Bharti A.K."/>
            <person name="Crow J.A."/>
            <person name="Grimwood J."/>
            <person name="Kramer R."/>
            <person name="Lindquist E."/>
            <person name="Lucas S."/>
            <person name="Salamov A."/>
            <person name="McFadden G.I."/>
            <person name="Lane C.E."/>
            <person name="Keeling P.J."/>
            <person name="Gray M.W."/>
            <person name="Grigoriev I.V."/>
            <person name="Archibald J.M."/>
        </authorList>
    </citation>
    <scope>NUCLEOTIDE SEQUENCE</scope>
    <source>
        <strain evidence="3 5">CCMP2712</strain>
    </source>
</reference>
<gene>
    <name evidence="3" type="ORF">GUITHDRAFT_116674</name>
</gene>
<evidence type="ECO:0000256" key="2">
    <source>
        <dbReference type="SAM" id="MobiDB-lite"/>
    </source>
</evidence>
<feature type="compositionally biased region" description="Basic and acidic residues" evidence="2">
    <location>
        <begin position="275"/>
        <end position="285"/>
    </location>
</feature>